<organism evidence="3 4">
    <name type="scientific">Paenibacillus aquistagni</name>
    <dbReference type="NCBI Taxonomy" id="1852522"/>
    <lineage>
        <taxon>Bacteria</taxon>
        <taxon>Bacillati</taxon>
        <taxon>Bacillota</taxon>
        <taxon>Bacilli</taxon>
        <taxon>Bacillales</taxon>
        <taxon>Paenibacillaceae</taxon>
        <taxon>Paenibacillus</taxon>
    </lineage>
</organism>
<dbReference type="PANTHER" id="PTHR43708:SF4">
    <property type="entry name" value="OXIDOREDUCTASE YCEM-RELATED"/>
    <property type="match status" value="1"/>
</dbReference>
<dbReference type="PANTHER" id="PTHR43708">
    <property type="entry name" value="CONSERVED EXPRESSED OXIDOREDUCTASE (EUROFUNG)"/>
    <property type="match status" value="1"/>
</dbReference>
<dbReference type="InterPro" id="IPR048477">
    <property type="entry name" value="YceM-like_C"/>
</dbReference>
<dbReference type="Pfam" id="PF21378">
    <property type="entry name" value="YceM-like_C"/>
    <property type="match status" value="1"/>
</dbReference>
<evidence type="ECO:0000259" key="1">
    <source>
        <dbReference type="Pfam" id="PF01408"/>
    </source>
</evidence>
<reference evidence="3 4" key="1">
    <citation type="submission" date="2017-04" db="EMBL/GenBank/DDBJ databases">
        <authorList>
            <person name="Afonso C.L."/>
            <person name="Miller P.J."/>
            <person name="Scott M.A."/>
            <person name="Spackman E."/>
            <person name="Goraichik I."/>
            <person name="Dimitrov K.M."/>
            <person name="Suarez D.L."/>
            <person name="Swayne D.E."/>
        </authorList>
    </citation>
    <scope>NUCLEOTIDE SEQUENCE [LARGE SCALE GENOMIC DNA]</scope>
    <source>
        <strain evidence="3 4">11</strain>
    </source>
</reference>
<dbReference type="OrthoDB" id="9815825at2"/>
<sequence length="307" mass="34948">MKKRIGIIGLGDIAKKAYLPVLASHPHIELAAIAARTKTSVQEIGERYRVDKRFTNIDDMLQSSLDAVFVHTPTETHEDVVLRCLERGLHVYVDKPLSYDIEASARMIEAANRADRLLAVGFNRRFAPLYMEAKRWMEDAGGFDLLIAEKHRTRKQALIMKETYYDDLIHIIDLLLWMGASSYEVTSMLHEQDEGGRLVHATGTLQFDRRLGMFSMNRQAGKDMERVELHGGGRSFEVRNLEQGTASDRESGEQTLSFGSWDSISKRRGFEGIIDHFIQSLDAPDECLITGERVWETHALIERLTKL</sequence>
<dbReference type="STRING" id="1852522.SAMN06295960_3711"/>
<evidence type="ECO:0000313" key="4">
    <source>
        <dbReference type="Proteomes" id="UP000193834"/>
    </source>
</evidence>
<dbReference type="Gene3D" id="3.40.50.720">
    <property type="entry name" value="NAD(P)-binding Rossmann-like Domain"/>
    <property type="match status" value="1"/>
</dbReference>
<dbReference type="Pfam" id="PF01408">
    <property type="entry name" value="GFO_IDH_MocA"/>
    <property type="match status" value="1"/>
</dbReference>
<feature type="domain" description="Gfo/Idh/MocA-like oxidoreductase N-terminal" evidence="1">
    <location>
        <begin position="4"/>
        <end position="122"/>
    </location>
</feature>
<dbReference type="InterPro" id="IPR000683">
    <property type="entry name" value="Gfo/Idh/MocA-like_OxRdtase_N"/>
</dbReference>
<evidence type="ECO:0000313" key="3">
    <source>
        <dbReference type="EMBL" id="SMG54415.1"/>
    </source>
</evidence>
<protein>
    <submittedName>
        <fullName evidence="3">Virulence factor</fullName>
    </submittedName>
</protein>
<dbReference type="Proteomes" id="UP000193834">
    <property type="component" value="Unassembled WGS sequence"/>
</dbReference>
<accession>A0A1X7LKV3</accession>
<dbReference type="InterPro" id="IPR051317">
    <property type="entry name" value="Gfo/Idh/MocA_oxidoreduct"/>
</dbReference>
<dbReference type="Gene3D" id="3.30.360.10">
    <property type="entry name" value="Dihydrodipicolinate Reductase, domain 2"/>
    <property type="match status" value="1"/>
</dbReference>
<dbReference type="SUPFAM" id="SSF55347">
    <property type="entry name" value="Glyceraldehyde-3-phosphate dehydrogenase-like, C-terminal domain"/>
    <property type="match status" value="1"/>
</dbReference>
<feature type="domain" description="YceM-like C-terminal" evidence="2">
    <location>
        <begin position="128"/>
        <end position="243"/>
    </location>
</feature>
<evidence type="ECO:0000259" key="2">
    <source>
        <dbReference type="Pfam" id="PF21378"/>
    </source>
</evidence>
<name>A0A1X7LKV3_9BACL</name>
<keyword evidence="4" id="KW-1185">Reference proteome</keyword>
<dbReference type="InterPro" id="IPR036291">
    <property type="entry name" value="NAD(P)-bd_dom_sf"/>
</dbReference>
<dbReference type="AlphaFoldDB" id="A0A1X7LKV3"/>
<dbReference type="EMBL" id="FXAZ01000005">
    <property type="protein sequence ID" value="SMG54415.1"/>
    <property type="molecule type" value="Genomic_DNA"/>
</dbReference>
<dbReference type="SUPFAM" id="SSF51735">
    <property type="entry name" value="NAD(P)-binding Rossmann-fold domains"/>
    <property type="match status" value="1"/>
</dbReference>
<proteinExistence type="predicted"/>
<gene>
    <name evidence="3" type="ORF">SAMN06295960_3711</name>
</gene>
<dbReference type="GO" id="GO:0000166">
    <property type="term" value="F:nucleotide binding"/>
    <property type="evidence" value="ECO:0007669"/>
    <property type="project" value="InterPro"/>
</dbReference>